<dbReference type="OrthoDB" id="4504960at2759"/>
<feature type="domain" description="MRH" evidence="14">
    <location>
        <begin position="755"/>
        <end position="912"/>
    </location>
</feature>
<dbReference type="InterPro" id="IPR000479">
    <property type="entry name" value="CIMR_rpt"/>
</dbReference>
<dbReference type="FunFam" id="2.70.130.10:FF:000020">
    <property type="entry name" value="Insulin-like growth factor 2 receptor"/>
    <property type="match status" value="1"/>
</dbReference>
<dbReference type="PROSITE" id="PS00023">
    <property type="entry name" value="FN2_1"/>
    <property type="match status" value="1"/>
</dbReference>
<dbReference type="FunFam" id="2.70.130.10:FF:000004">
    <property type="entry name" value="Insulin-like growth factor 2 receptor"/>
    <property type="match status" value="1"/>
</dbReference>
<evidence type="ECO:0000256" key="6">
    <source>
        <dbReference type="ARBA" id="ARBA00022989"/>
    </source>
</evidence>
<dbReference type="PANTHER" id="PTHR15071">
    <property type="entry name" value="MANNOSE-6-PHOSPHATE RECEPTOR FAMILY MEMBER"/>
    <property type="match status" value="1"/>
</dbReference>
<evidence type="ECO:0000256" key="10">
    <source>
        <dbReference type="SAM" id="MobiDB-lite"/>
    </source>
</evidence>
<feature type="signal peptide" evidence="12">
    <location>
        <begin position="1"/>
        <end position="26"/>
    </location>
</feature>
<feature type="chain" id="PRO_5027552226" evidence="12">
    <location>
        <begin position="27"/>
        <end position="2493"/>
    </location>
</feature>
<keyword evidence="7 11" id="KW-0472">Membrane</keyword>
<keyword evidence="2" id="KW-0813">Transport</keyword>
<feature type="domain" description="MRH" evidence="14">
    <location>
        <begin position="1369"/>
        <end position="1510"/>
    </location>
</feature>
<feature type="domain" description="MRH" evidence="14">
    <location>
        <begin position="1804"/>
        <end position="1990"/>
    </location>
</feature>
<dbReference type="GO" id="GO:0005802">
    <property type="term" value="C:trans-Golgi network"/>
    <property type="evidence" value="ECO:0007669"/>
    <property type="project" value="TreeGrafter"/>
</dbReference>
<dbReference type="SMART" id="SM00059">
    <property type="entry name" value="FN2"/>
    <property type="match status" value="1"/>
</dbReference>
<feature type="domain" description="MRH" evidence="14">
    <location>
        <begin position="1654"/>
        <end position="1799"/>
    </location>
</feature>
<dbReference type="SUPFAM" id="SSF57440">
    <property type="entry name" value="Kringle-like"/>
    <property type="match status" value="1"/>
</dbReference>
<name>A0A6P8Q857_GEOSA</name>
<evidence type="ECO:0000313" key="16">
    <source>
        <dbReference type="RefSeq" id="XP_033791685.1"/>
    </source>
</evidence>
<keyword evidence="4 12" id="KW-0732">Signal</keyword>
<feature type="domain" description="MRH" evidence="14">
    <location>
        <begin position="920"/>
        <end position="1061"/>
    </location>
</feature>
<proteinExistence type="predicted"/>
<dbReference type="InterPro" id="IPR044865">
    <property type="entry name" value="MRH_dom"/>
</dbReference>
<dbReference type="FunFam" id="2.70.130.10:FF:000009">
    <property type="entry name" value="Insulin-like growth factor 2 receptor"/>
    <property type="match status" value="1"/>
</dbReference>
<dbReference type="InterPro" id="IPR013806">
    <property type="entry name" value="Kringle-like"/>
</dbReference>
<keyword evidence="5" id="KW-0677">Repeat</keyword>
<dbReference type="Gene3D" id="2.70.130.10">
    <property type="entry name" value="Mannose-6-phosphate receptor binding domain"/>
    <property type="match status" value="15"/>
</dbReference>
<evidence type="ECO:0000256" key="7">
    <source>
        <dbReference type="ARBA" id="ARBA00023136"/>
    </source>
</evidence>
<evidence type="ECO:0000256" key="9">
    <source>
        <dbReference type="PROSITE-ProRule" id="PRU00479"/>
    </source>
</evidence>
<dbReference type="FunFam" id="2.70.130.10:FF:000017">
    <property type="entry name" value="Insulin-like growth factor 2 receptor"/>
    <property type="match status" value="1"/>
</dbReference>
<evidence type="ECO:0000313" key="15">
    <source>
        <dbReference type="Proteomes" id="UP000515159"/>
    </source>
</evidence>
<dbReference type="FunFam" id="2.70.130.10:FF:000012">
    <property type="entry name" value="Insulin-like growth factor 2 receptor"/>
    <property type="match status" value="1"/>
</dbReference>
<protein>
    <submittedName>
        <fullName evidence="16">Cation-independent mannose-6-phosphate receptor</fullName>
    </submittedName>
</protein>
<dbReference type="PRINTS" id="PR00013">
    <property type="entry name" value="FNTYPEII"/>
</dbReference>
<dbReference type="CDD" id="cd00062">
    <property type="entry name" value="FN2"/>
    <property type="match status" value="1"/>
</dbReference>
<feature type="domain" description="Fibronectin type-II" evidence="13">
    <location>
        <begin position="1899"/>
        <end position="1945"/>
    </location>
</feature>
<dbReference type="FunFam" id="2.70.130.10:FF:000015">
    <property type="entry name" value="Insulin-like growth factor 2 receptor"/>
    <property type="match status" value="1"/>
</dbReference>
<dbReference type="GO" id="GO:0038023">
    <property type="term" value="F:signaling receptor activity"/>
    <property type="evidence" value="ECO:0007669"/>
    <property type="project" value="InterPro"/>
</dbReference>
<comment type="subcellular location">
    <subcellularLocation>
        <location evidence="1">Endomembrane system</location>
    </subcellularLocation>
</comment>
<evidence type="ECO:0000256" key="5">
    <source>
        <dbReference type="ARBA" id="ARBA00022737"/>
    </source>
</evidence>
<dbReference type="Gene3D" id="2.10.10.10">
    <property type="entry name" value="Fibronectin, type II, collagen-binding"/>
    <property type="match status" value="1"/>
</dbReference>
<dbReference type="InterPro" id="IPR009011">
    <property type="entry name" value="Man6P_isomerase_rcpt-bd_dom_sf"/>
</dbReference>
<dbReference type="GO" id="GO:0005770">
    <property type="term" value="C:late endosome"/>
    <property type="evidence" value="ECO:0007669"/>
    <property type="project" value="TreeGrafter"/>
</dbReference>
<evidence type="ECO:0000259" key="13">
    <source>
        <dbReference type="PROSITE" id="PS51092"/>
    </source>
</evidence>
<keyword evidence="15" id="KW-1185">Reference proteome</keyword>
<dbReference type="Pfam" id="PF00878">
    <property type="entry name" value="CIMR"/>
    <property type="match status" value="15"/>
</dbReference>
<dbReference type="InterPro" id="IPR036943">
    <property type="entry name" value="FN_type2_sf"/>
</dbReference>
<comment type="caution">
    <text evidence="9">Lacks conserved residue(s) required for the propagation of feature annotation.</text>
</comment>
<feature type="domain" description="MRH" evidence="14">
    <location>
        <begin position="1209"/>
        <end position="1365"/>
    </location>
</feature>
<dbReference type="Pfam" id="PF00040">
    <property type="entry name" value="fn2"/>
    <property type="match status" value="1"/>
</dbReference>
<dbReference type="GO" id="GO:0005520">
    <property type="term" value="F:insulin-like growth factor binding"/>
    <property type="evidence" value="ECO:0007669"/>
    <property type="project" value="TreeGrafter"/>
</dbReference>
<evidence type="ECO:0000256" key="2">
    <source>
        <dbReference type="ARBA" id="ARBA00022448"/>
    </source>
</evidence>
<organism evidence="15 16">
    <name type="scientific">Geotrypetes seraphini</name>
    <name type="common">Gaboon caecilian</name>
    <name type="synonym">Caecilia seraphini</name>
    <dbReference type="NCBI Taxonomy" id="260995"/>
    <lineage>
        <taxon>Eukaryota</taxon>
        <taxon>Metazoa</taxon>
        <taxon>Chordata</taxon>
        <taxon>Craniata</taxon>
        <taxon>Vertebrata</taxon>
        <taxon>Euteleostomi</taxon>
        <taxon>Amphibia</taxon>
        <taxon>Gymnophiona</taxon>
        <taxon>Geotrypetes</taxon>
    </lineage>
</organism>
<dbReference type="KEGG" id="gsh:117356509"/>
<dbReference type="FunFam" id="2.70.130.10:FF:000016">
    <property type="entry name" value="Insulin-like growth factor 2 receptor"/>
    <property type="match status" value="1"/>
</dbReference>
<dbReference type="RefSeq" id="XP_033791685.1">
    <property type="nucleotide sequence ID" value="XM_033935794.1"/>
</dbReference>
<gene>
    <name evidence="16" type="primary">IGF2R</name>
</gene>
<dbReference type="PANTHER" id="PTHR15071:SF17">
    <property type="entry name" value="CATION-INDEPENDENT MANNOSE-6-PHOSPHATE RECEPTOR"/>
    <property type="match status" value="1"/>
</dbReference>
<dbReference type="InParanoid" id="A0A6P8Q857"/>
<dbReference type="FunCoup" id="A0A6P8Q857">
    <property type="interactions" value="1491"/>
</dbReference>
<dbReference type="GO" id="GO:0005886">
    <property type="term" value="C:plasma membrane"/>
    <property type="evidence" value="ECO:0007669"/>
    <property type="project" value="TreeGrafter"/>
</dbReference>
<evidence type="ECO:0000256" key="1">
    <source>
        <dbReference type="ARBA" id="ARBA00004308"/>
    </source>
</evidence>
<feature type="domain" description="MRH" evidence="14">
    <location>
        <begin position="2152"/>
        <end position="2281"/>
    </location>
</feature>
<evidence type="ECO:0000256" key="4">
    <source>
        <dbReference type="ARBA" id="ARBA00022729"/>
    </source>
</evidence>
<dbReference type="FunFam" id="2.70.130.10:FF:000011">
    <property type="entry name" value="Insulin-like growth factor 2 receptor"/>
    <property type="match status" value="1"/>
</dbReference>
<dbReference type="Proteomes" id="UP000515159">
    <property type="component" value="Chromosome 3"/>
</dbReference>
<feature type="domain" description="MRH" evidence="14">
    <location>
        <begin position="1064"/>
        <end position="1203"/>
    </location>
</feature>
<evidence type="ECO:0000256" key="8">
    <source>
        <dbReference type="ARBA" id="ARBA00023157"/>
    </source>
</evidence>
<dbReference type="FunFam" id="2.70.130.10:FF:000007">
    <property type="entry name" value="Insulin-like growth factor 2 receptor"/>
    <property type="match status" value="1"/>
</dbReference>
<evidence type="ECO:0000256" key="3">
    <source>
        <dbReference type="ARBA" id="ARBA00022692"/>
    </source>
</evidence>
<dbReference type="GeneID" id="117356509"/>
<feature type="domain" description="MRH" evidence="14">
    <location>
        <begin position="1516"/>
        <end position="1652"/>
    </location>
</feature>
<keyword evidence="16" id="KW-0675">Receptor</keyword>
<evidence type="ECO:0000256" key="11">
    <source>
        <dbReference type="SAM" id="Phobius"/>
    </source>
</evidence>
<dbReference type="FunFam" id="2.70.130.10:FF:000013">
    <property type="entry name" value="Insulin-like growth factor 2 receptor"/>
    <property type="match status" value="1"/>
</dbReference>
<feature type="region of interest" description="Disordered" evidence="10">
    <location>
        <begin position="2431"/>
        <end position="2493"/>
    </location>
</feature>
<feature type="domain" description="MRH" evidence="14">
    <location>
        <begin position="1993"/>
        <end position="2128"/>
    </location>
</feature>
<dbReference type="SUPFAM" id="SSF50911">
    <property type="entry name" value="Mannose 6-phosphate receptor domain"/>
    <property type="match status" value="15"/>
</dbReference>
<evidence type="ECO:0000259" key="14">
    <source>
        <dbReference type="PROSITE" id="PS51914"/>
    </source>
</evidence>
<keyword evidence="6 11" id="KW-1133">Transmembrane helix</keyword>
<dbReference type="PROSITE" id="PS51914">
    <property type="entry name" value="MRH"/>
    <property type="match status" value="15"/>
</dbReference>
<feature type="domain" description="MRH" evidence="14">
    <location>
        <begin position="459"/>
        <end position="609"/>
    </location>
</feature>
<keyword evidence="8" id="KW-1015">Disulfide bond</keyword>
<feature type="transmembrane region" description="Helical" evidence="11">
    <location>
        <begin position="2308"/>
        <end position="2330"/>
    </location>
</feature>
<keyword evidence="3 11" id="KW-0812">Transmembrane</keyword>
<feature type="compositionally biased region" description="Polar residues" evidence="10">
    <location>
        <begin position="2436"/>
        <end position="2445"/>
    </location>
</feature>
<feature type="domain" description="MRH" evidence="14">
    <location>
        <begin position="615"/>
        <end position="752"/>
    </location>
</feature>
<sequence length="2493" mass="276829">MGLAFPVAGAAFFAVLQCLLLVEVVAQSPLFPELCGYTWDAIDTDKGIHYRLNLCDKVPSTECGGLSTSAICARNVTSNTSTSVGDWSLKNSSVKLFLFNTTNSCTEAGTVHIVQSSIEFLCAKTLGTPEFVTSSQCVHYFAWRTSAACKKDTYKAIKEVPCYVFDQDGKKHDLNPLIKWSGSYFVEDPNDDDDDMFINICRNIDGKESETSNCPQGSAACVVKQGQSFDLGQPKERLKMINQDRLLLYYEKKYDKDRPSFCNGHDPTVSITFVCPSERMERTDPKLTAKTNCRYEIEWVTEYACHRDYLESGTCMLTNSQHDVSINLNPLSGTNSYFTTDEKKEYIYYLNVCRDLHVTGCDGDKISSCQVKSADNKAKVAGRSKDQILRYSDGDLTLTFPGGDVCSSGFQRMTIINFECNDTAENDGRGTPVFQREVDCTYFFSWDTKYACVKEKEDLLCSITDKKKHYDLSPLSRFAESDNPSVYNWEAVRSNADKTKDTSFFINICHKVLQKGGAVGCPEEAAVCSVDGNSKKNLGKFLSPPKKVGENIQLLYSDGDVCSSNKKIQTVVTLVCKQGDLESAPLLKNIENDGCNYEFEWHTAAACVLSRTAGDNCRVSDVQAGFSFDLSPLTKNNGRYHVNTSEYDFYLNVCGNVSEKSCEEYSGACQVSKDRKKHWNLGIPSSRLTYYDGLIQLNYKNGTAYNDDQHTLRSSLITFLCDRNAGIGQPEYQLEDKFAYNFKWHTKYACSESPLECVVTDPNTNEQYDLSRLSMSEDNNAENWYAMDTSTGQWKKYYINVCRPLNLVPGCDHYASVCQMTFEKDDDVVHEVVSISNLGIASKGPVFEEKGTLLLEYTNGSECINADEEKVSYTTKINLVCSEGLLASSPRFIQNQDCMVIFIWNTEAACPVTTTSGESQTCTVQDPNTGFVFNFQPLSSDSGYTVTGIGTTFKLNICGPVKDCGTIDGKPAAGCEIEGGTPLRAVGVEGTFLLSTEGFSTLTYYGSREVTSGTEDTFIVQFVCNDDLYPGNLTFEREEINVATKVQDTFFQFETALACMPAPVDCQVTDSAGNEYDLSDLSREREPWIAVDTSENGKNRTFYLNVCKPLPYLHGCHGGAIGSCVKYKNETSYNLGFIQISPQAATDGSLSIAYLNGDYCKDKQRYSTHIIFHCDRTPGSPLFQQQDGCEFIFVWRTPEACPILRAEGTNCLVRDPKYGYSYNLAPLGGKELSVAAGKYEYHFTVCGVISDSLCLAEKSSGLRVSSCQVQTDSKVAKIAGLYTTNVTYDNGLIMINYTGGETCHKIYQRSTAILFYCDHNAKMEDILYKGTQGSVNRAKMQPVFLKETADCTYLFEWRTPYACPPFRSVQCSFRDNDNNWYDLSSLSRYKENWEVITGSGSTEKYYLNVCNSLVPETGLTSCPSGAAACLVDGSKSSSLGEPSSGPQWENGVAVLKYSNGDFCPDKIRKKITMIRFKCDENRINSKPELVSVIEDCEYTFIWFSAAACPLKNNVKEDCRVTSPVTGHLFDLTSLSKDVGYTVQDRKNRRSILLNICAEVKSSCEARTGVCVTDGQKHINAGKFNKQITYTDQVLKLLYENGDPCPADSSLKYRSILSFVCSPGEGSKPVLTSFDEKKCMFYFSWHTSLVCEQQVNCFVQNGSSVIDLSPLIQRTGYYEADDDDMDDTNSLDFYINICQPLNTIPDVACPPGAAVCMIPDGGLPVDIGRVSHPPQINPSNQEVNIILESTTSCPTGTNVNYSSLIVFHCKKGTDLGTPKMLKKSDCTFVFEWNTPVVCPDEVTTLGCSLTDEQLHYTFNLSSLSGTTYEASVSSIYHIGVCAPAANVPQGKCKDGAVCLISGSNTFSFGNFKAMKLDYQHQDETLILQYGGGDPCPPVTEDGIPCVLPFQYSGKIHNECIMNGKQRPWCATTNNYSKDQKWGFCGNSTEKRRSTIFFKCDEKAEHENLELLSETSGCAVMFEWKTQAICFPKKTTCRFNQNHKTYDLRPLSSLTKSWIFDHDGSKYYLNLCQGVSEGPTGCPKSASICRKVKSGSVQVLGQVYTQKMKVTGDAVIVSYSNGFLCGKGKKASTIIELQCAKTFGKPVLQSIDEQNCEYHVLWETRAACVVKPQSVEMVNGTIFNTRSGKNFTLGDIYFKHYNASGDRRADGDQYIYEIHLSGTSNSAVRACLGANVCQIKTNGELYRQVGLSSSVKYFIQDDDLDVVFSSSSKCGKDELKSNVSSTIFFHCDEMAGEGIPTFLHETADCQYLFSWYTSAVCPLVNEDINEIDESENNADQRPGFSVRSQAVGALLGILLVILTACLLILLLYKKERRETVIQKINSCCRRSSNVSYKYTKVNNEEADENETEWLMEEISSSNQKLRKESQENGHIIASAVRSTAFTSLPVDDQDSEDEVLIIPEVRICSERGKKLQEPNRSGNQLSKSVDIVSDENTRDLHNGGKTIGRAGPRKDQNSPNVKSFHDDSDEDMLNV</sequence>
<feature type="domain" description="MRH" evidence="14">
    <location>
        <begin position="313"/>
        <end position="454"/>
    </location>
</feature>
<dbReference type="PROSITE" id="PS51092">
    <property type="entry name" value="FN2_2"/>
    <property type="match status" value="1"/>
</dbReference>
<accession>A0A6P8Q857</accession>
<dbReference type="GO" id="GO:0007041">
    <property type="term" value="P:lysosomal transport"/>
    <property type="evidence" value="ECO:0007669"/>
    <property type="project" value="InterPro"/>
</dbReference>
<dbReference type="InterPro" id="IPR000562">
    <property type="entry name" value="FN_type2_dom"/>
</dbReference>
<dbReference type="CTD" id="3482"/>
<dbReference type="SMART" id="SM01404">
    <property type="entry name" value="CIMR"/>
    <property type="match status" value="14"/>
</dbReference>
<feature type="domain" description="MRH" evidence="14">
    <location>
        <begin position="33"/>
        <end position="151"/>
    </location>
</feature>
<feature type="domain" description="MRH" evidence="14">
    <location>
        <begin position="160"/>
        <end position="307"/>
    </location>
</feature>
<dbReference type="FunFam" id="2.70.130.10:FF:000005">
    <property type="entry name" value="Insulin-like growth factor 2 receptor"/>
    <property type="match status" value="1"/>
</dbReference>
<evidence type="ECO:0000256" key="12">
    <source>
        <dbReference type="SAM" id="SignalP"/>
    </source>
</evidence>
<reference evidence="16" key="1">
    <citation type="submission" date="2025-08" db="UniProtKB">
        <authorList>
            <consortium name="RefSeq"/>
        </authorList>
    </citation>
    <scope>IDENTIFICATION</scope>
</reference>
<dbReference type="FunFam" id="2.70.130.10:FF:000006">
    <property type="entry name" value="Insulin-like growth factor 2 receptor"/>
    <property type="match status" value="1"/>
</dbReference>
<dbReference type="GO" id="GO:0005537">
    <property type="term" value="F:D-mannose binding"/>
    <property type="evidence" value="ECO:0007669"/>
    <property type="project" value="InterPro"/>
</dbReference>